<reference evidence="1" key="1">
    <citation type="journal article" date="2019" name="MBio">
        <title>Virus Genomes from Deep Sea Sediments Expand the Ocean Megavirome and Support Independent Origins of Viral Gigantism.</title>
        <authorList>
            <person name="Backstrom D."/>
            <person name="Yutin N."/>
            <person name="Jorgensen S.L."/>
            <person name="Dharamshi J."/>
            <person name="Homa F."/>
            <person name="Zaremba-Niedwiedzka K."/>
            <person name="Spang A."/>
            <person name="Wolf Y.I."/>
            <person name="Koonin E.V."/>
            <person name="Ettema T.J."/>
        </authorList>
    </citation>
    <scope>NUCLEOTIDE SEQUENCE</scope>
</reference>
<proteinExistence type="predicted"/>
<protein>
    <submittedName>
        <fullName evidence="1">Uncharacterized protein</fullName>
    </submittedName>
</protein>
<gene>
    <name evidence="1" type="ORF">LCMAC202_01500</name>
</gene>
<accession>A0A481YZ38</accession>
<dbReference type="EMBL" id="MK500370">
    <property type="protein sequence ID" value="QBK87814.1"/>
    <property type="molecule type" value="Genomic_DNA"/>
</dbReference>
<sequence length="72" mass="8116">MRPAFLERKLTKEETVALATVSSFDLLLLKVARRRRGLLPEAGLGTLAERSEASKVRNQFLKFDNIENLSIS</sequence>
<organism evidence="1">
    <name type="scientific">Marseillevirus LCMAC202</name>
    <dbReference type="NCBI Taxonomy" id="2506606"/>
    <lineage>
        <taxon>Viruses</taxon>
        <taxon>Varidnaviria</taxon>
        <taxon>Bamfordvirae</taxon>
        <taxon>Nucleocytoviricota</taxon>
        <taxon>Megaviricetes</taxon>
        <taxon>Pimascovirales</taxon>
        <taxon>Pimascovirales incertae sedis</taxon>
        <taxon>Marseilleviridae</taxon>
    </lineage>
</organism>
<evidence type="ECO:0000313" key="1">
    <source>
        <dbReference type="EMBL" id="QBK87814.1"/>
    </source>
</evidence>
<name>A0A481YZ38_9VIRU</name>